<dbReference type="InterPro" id="IPR019008">
    <property type="entry name" value="Beta_sandwich_EMC7"/>
</dbReference>
<sequence length="229" mass="25973">MEGVIDNIMLVLLVLIIQISFISAEERVERYKIEGKVTIQGYKNSDWVSETKVLVDGGLYIGFLRHDGGFTIRDVPAGSYIVEAVSPNYMFEPVRVDISGRAKGKSRARKVNFLQNSAVEQVAYPLKFKAKAPAPFFEKREKWNIKDMLFNPMIIMMVLPLVLLLILPRLISSADPETQKEMQSSMNMFNQSKDLPDISDWFAKNLSGFTKKKPTSKTPAKKALPGRRR</sequence>
<dbReference type="AlphaFoldDB" id="A0A6P8IEN6"/>
<keyword evidence="6 8" id="KW-0472">Membrane</keyword>
<evidence type="ECO:0000313" key="11">
    <source>
        <dbReference type="RefSeq" id="XP_031564470.1"/>
    </source>
</evidence>
<keyword evidence="3 8" id="KW-0812">Transmembrane</keyword>
<protein>
    <submittedName>
        <fullName evidence="11">ER membrane protein complex subunit 7-like</fullName>
    </submittedName>
</protein>
<dbReference type="GeneID" id="116299893"/>
<comment type="subcellular location">
    <subcellularLocation>
        <location evidence="1">Membrane</location>
        <topology evidence="1">Single-pass membrane protein</topology>
    </subcellularLocation>
</comment>
<evidence type="ECO:0000256" key="2">
    <source>
        <dbReference type="ARBA" id="ARBA00008880"/>
    </source>
</evidence>
<keyword evidence="4" id="KW-0732">Signal</keyword>
<name>A0A6P8IEN6_ACTTE</name>
<dbReference type="Proteomes" id="UP000515163">
    <property type="component" value="Unplaced"/>
</dbReference>
<keyword evidence="5 8" id="KW-1133">Transmembrane helix</keyword>
<dbReference type="SUPFAM" id="SSF49452">
    <property type="entry name" value="Starch-binding domain-like"/>
    <property type="match status" value="1"/>
</dbReference>
<dbReference type="PANTHER" id="PTHR13605:SF4">
    <property type="entry name" value="ER MEMBRANE PROTEIN COMPLEX SUBUNIT 7"/>
    <property type="match status" value="1"/>
</dbReference>
<keyword evidence="10" id="KW-1185">Reference proteome</keyword>
<feature type="transmembrane region" description="Helical" evidence="8">
    <location>
        <begin position="149"/>
        <end position="171"/>
    </location>
</feature>
<evidence type="ECO:0000256" key="4">
    <source>
        <dbReference type="ARBA" id="ARBA00022729"/>
    </source>
</evidence>
<dbReference type="Pfam" id="PF09430">
    <property type="entry name" value="EMC7_beta-sandw"/>
    <property type="match status" value="1"/>
</dbReference>
<dbReference type="InParanoid" id="A0A6P8IEN6"/>
<proteinExistence type="inferred from homology"/>
<organism evidence="10 11">
    <name type="scientific">Actinia tenebrosa</name>
    <name type="common">Australian red waratah sea anemone</name>
    <dbReference type="NCBI Taxonomy" id="6105"/>
    <lineage>
        <taxon>Eukaryota</taxon>
        <taxon>Metazoa</taxon>
        <taxon>Cnidaria</taxon>
        <taxon>Anthozoa</taxon>
        <taxon>Hexacorallia</taxon>
        <taxon>Actiniaria</taxon>
        <taxon>Actiniidae</taxon>
        <taxon>Actinia</taxon>
    </lineage>
</organism>
<evidence type="ECO:0000256" key="7">
    <source>
        <dbReference type="SAM" id="MobiDB-lite"/>
    </source>
</evidence>
<evidence type="ECO:0000259" key="9">
    <source>
        <dbReference type="Pfam" id="PF09430"/>
    </source>
</evidence>
<dbReference type="KEGG" id="aten:116299893"/>
<comment type="similarity">
    <text evidence="2">Belongs to the EMC7 family.</text>
</comment>
<accession>A0A6P8IEN6</accession>
<evidence type="ECO:0000256" key="8">
    <source>
        <dbReference type="SAM" id="Phobius"/>
    </source>
</evidence>
<evidence type="ECO:0000256" key="3">
    <source>
        <dbReference type="ARBA" id="ARBA00022692"/>
    </source>
</evidence>
<reference evidence="11" key="1">
    <citation type="submission" date="2025-08" db="UniProtKB">
        <authorList>
            <consortium name="RefSeq"/>
        </authorList>
    </citation>
    <scope>IDENTIFICATION</scope>
    <source>
        <tissue evidence="11">Tentacle</tissue>
    </source>
</reference>
<feature type="transmembrane region" description="Helical" evidence="8">
    <location>
        <begin position="6"/>
        <end position="24"/>
    </location>
</feature>
<dbReference type="OrthoDB" id="27095at2759"/>
<dbReference type="InterPro" id="IPR039163">
    <property type="entry name" value="EMC7"/>
</dbReference>
<feature type="domain" description="ER membrane protein complex subunit 7 beta-sandwich" evidence="9">
    <location>
        <begin position="44"/>
        <end position="156"/>
    </location>
</feature>
<dbReference type="GO" id="GO:0072546">
    <property type="term" value="C:EMC complex"/>
    <property type="evidence" value="ECO:0007669"/>
    <property type="project" value="TreeGrafter"/>
</dbReference>
<dbReference type="RefSeq" id="XP_031564470.1">
    <property type="nucleotide sequence ID" value="XM_031708610.1"/>
</dbReference>
<evidence type="ECO:0000256" key="1">
    <source>
        <dbReference type="ARBA" id="ARBA00004167"/>
    </source>
</evidence>
<dbReference type="GO" id="GO:0030246">
    <property type="term" value="F:carbohydrate binding"/>
    <property type="evidence" value="ECO:0007669"/>
    <property type="project" value="InterPro"/>
</dbReference>
<dbReference type="InterPro" id="IPR013784">
    <property type="entry name" value="Carb-bd-like_fold"/>
</dbReference>
<dbReference type="FunCoup" id="A0A6P8IEN6">
    <property type="interactions" value="1696"/>
</dbReference>
<evidence type="ECO:0000256" key="6">
    <source>
        <dbReference type="ARBA" id="ARBA00023136"/>
    </source>
</evidence>
<feature type="region of interest" description="Disordered" evidence="7">
    <location>
        <begin position="209"/>
        <end position="229"/>
    </location>
</feature>
<evidence type="ECO:0000256" key="5">
    <source>
        <dbReference type="ARBA" id="ARBA00022989"/>
    </source>
</evidence>
<gene>
    <name evidence="11" type="primary">LOC116299893</name>
</gene>
<dbReference type="PANTHER" id="PTHR13605">
    <property type="entry name" value="ER MEMBRANE PROTEIN COMPLEX SUBUNIT 7"/>
    <property type="match status" value="1"/>
</dbReference>
<evidence type="ECO:0000313" key="10">
    <source>
        <dbReference type="Proteomes" id="UP000515163"/>
    </source>
</evidence>